<sequence>MLQHLPQLLLFESNFFPGAYWMEERQIEEKGTGNSQKQAKHLEGSKHLHMIGTNEADRKTAHPGCALQTFDCKGARQSKLDLTWLKVLQKCHRKLHQYCCHFRISDDAFSKLYNRALLQNYSLMLTSDSNVEDKALVVHTDLHKDYRSVIKGLRRKRTILYQG</sequence>
<gene>
    <name evidence="1" type="ORF">PoB_004088300</name>
</gene>
<dbReference type="Proteomes" id="UP000735302">
    <property type="component" value="Unassembled WGS sequence"/>
</dbReference>
<proteinExistence type="predicted"/>
<evidence type="ECO:0000313" key="1">
    <source>
        <dbReference type="EMBL" id="GFO14378.1"/>
    </source>
</evidence>
<organism evidence="1 2">
    <name type="scientific">Plakobranchus ocellatus</name>
    <dbReference type="NCBI Taxonomy" id="259542"/>
    <lineage>
        <taxon>Eukaryota</taxon>
        <taxon>Metazoa</taxon>
        <taxon>Spiralia</taxon>
        <taxon>Lophotrochozoa</taxon>
        <taxon>Mollusca</taxon>
        <taxon>Gastropoda</taxon>
        <taxon>Heterobranchia</taxon>
        <taxon>Euthyneura</taxon>
        <taxon>Panpulmonata</taxon>
        <taxon>Sacoglossa</taxon>
        <taxon>Placobranchoidea</taxon>
        <taxon>Plakobranchidae</taxon>
        <taxon>Plakobranchus</taxon>
    </lineage>
</organism>
<dbReference type="AlphaFoldDB" id="A0AAV4B487"/>
<protein>
    <submittedName>
        <fullName evidence="1">Uncharacterized protein</fullName>
    </submittedName>
</protein>
<dbReference type="EMBL" id="BLXT01004562">
    <property type="protein sequence ID" value="GFO14378.1"/>
    <property type="molecule type" value="Genomic_DNA"/>
</dbReference>
<keyword evidence="2" id="KW-1185">Reference proteome</keyword>
<reference evidence="1 2" key="1">
    <citation type="journal article" date="2021" name="Elife">
        <title>Chloroplast acquisition without the gene transfer in kleptoplastic sea slugs, Plakobranchus ocellatus.</title>
        <authorList>
            <person name="Maeda T."/>
            <person name="Takahashi S."/>
            <person name="Yoshida T."/>
            <person name="Shimamura S."/>
            <person name="Takaki Y."/>
            <person name="Nagai Y."/>
            <person name="Toyoda A."/>
            <person name="Suzuki Y."/>
            <person name="Arimoto A."/>
            <person name="Ishii H."/>
            <person name="Satoh N."/>
            <person name="Nishiyama T."/>
            <person name="Hasebe M."/>
            <person name="Maruyama T."/>
            <person name="Minagawa J."/>
            <person name="Obokata J."/>
            <person name="Shigenobu S."/>
        </authorList>
    </citation>
    <scope>NUCLEOTIDE SEQUENCE [LARGE SCALE GENOMIC DNA]</scope>
</reference>
<evidence type="ECO:0000313" key="2">
    <source>
        <dbReference type="Proteomes" id="UP000735302"/>
    </source>
</evidence>
<comment type="caution">
    <text evidence="1">The sequence shown here is derived from an EMBL/GenBank/DDBJ whole genome shotgun (WGS) entry which is preliminary data.</text>
</comment>
<name>A0AAV4B487_9GAST</name>
<accession>A0AAV4B487</accession>